<gene>
    <name evidence="5" type="ORF">E1286_09040</name>
</gene>
<dbReference type="Pfam" id="PF00135">
    <property type="entry name" value="COesterase"/>
    <property type="match status" value="1"/>
</dbReference>
<dbReference type="Proteomes" id="UP000295302">
    <property type="component" value="Unassembled WGS sequence"/>
</dbReference>
<evidence type="ECO:0000256" key="2">
    <source>
        <dbReference type="ARBA" id="ARBA00022801"/>
    </source>
</evidence>
<name>A0A4R4Z2Z3_9ACTN</name>
<dbReference type="OrthoDB" id="4308422at2"/>
<dbReference type="PROSITE" id="PS00122">
    <property type="entry name" value="CARBOXYLESTERASE_B_1"/>
    <property type="match status" value="1"/>
</dbReference>
<sequence>MGVTVRTRCGAVRGVTENGVTAFRGIPYAAPLHGPLRFQAPAQPSPWEGVRDARTFGASVPQPEHPQAPAAGADPECLTLNIWTPHPGDGGLPVMVWFHGGLFVAGSATSPDFDGTALACDGVVLVTVNYRVGYEGFGWVKDAPCNRGVLDQIAALRWVQDNIAAFGGNPDSVTVFGQSAGATSIAALVAAETTSGLLHRAIAQSPGNVFVPLEEARTVSGMITGELGIDPTAEALAAVPPKAIHAVQWNPVVVMSAEPGAWTHPHSPYAFILDGELLDERPWAAMRRTGTGRSIDLICGSTAEEARFFTVGQDPAEADPVRAAQSVGLDAAKVQDYRRTRPGITDADLTMLMVSDAMFRMPARWCAQAHAGIGGRTYLYEFAWAGNPALGACHGLDVPFTFGVSTGPLSADLFGAAVPSEFEILSAAMRDAWVSFAATGDPGWPRYQRDDWPARIWATPPKVRTDPTATCAAIWEQHGRHTAATEEKPAK</sequence>
<accession>A0A4R4Z2Z3</accession>
<dbReference type="SUPFAM" id="SSF53474">
    <property type="entry name" value="alpha/beta-Hydrolases"/>
    <property type="match status" value="1"/>
</dbReference>
<dbReference type="GO" id="GO:0016787">
    <property type="term" value="F:hydrolase activity"/>
    <property type="evidence" value="ECO:0007669"/>
    <property type="project" value="UniProtKB-KW"/>
</dbReference>
<protein>
    <recommendedName>
        <fullName evidence="3">Carboxylic ester hydrolase</fullName>
        <ecNumber evidence="3">3.1.1.-</ecNumber>
    </recommendedName>
</protein>
<evidence type="ECO:0000256" key="3">
    <source>
        <dbReference type="RuleBase" id="RU361235"/>
    </source>
</evidence>
<dbReference type="EMBL" id="SMKQ01000017">
    <property type="protein sequence ID" value="TDD52345.1"/>
    <property type="molecule type" value="Genomic_DNA"/>
</dbReference>
<organism evidence="5 6">
    <name type="scientific">Nonomuraea terrae</name>
    <dbReference type="NCBI Taxonomy" id="2530383"/>
    <lineage>
        <taxon>Bacteria</taxon>
        <taxon>Bacillati</taxon>
        <taxon>Actinomycetota</taxon>
        <taxon>Actinomycetes</taxon>
        <taxon>Streptosporangiales</taxon>
        <taxon>Streptosporangiaceae</taxon>
        <taxon>Nonomuraea</taxon>
    </lineage>
</organism>
<reference evidence="5 6" key="1">
    <citation type="submission" date="2019-03" db="EMBL/GenBank/DDBJ databases">
        <title>Draft genome sequences of novel Actinobacteria.</title>
        <authorList>
            <person name="Sahin N."/>
            <person name="Ay H."/>
            <person name="Saygin H."/>
        </authorList>
    </citation>
    <scope>NUCLEOTIDE SEQUENCE [LARGE SCALE GENOMIC DNA]</scope>
    <source>
        <strain evidence="5 6">CH32</strain>
    </source>
</reference>
<keyword evidence="6" id="KW-1185">Reference proteome</keyword>
<feature type="domain" description="Carboxylesterase type B" evidence="4">
    <location>
        <begin position="4"/>
        <end position="453"/>
    </location>
</feature>
<keyword evidence="2 3" id="KW-0378">Hydrolase</keyword>
<evidence type="ECO:0000259" key="4">
    <source>
        <dbReference type="Pfam" id="PF00135"/>
    </source>
</evidence>
<comment type="caution">
    <text evidence="5">The sequence shown here is derived from an EMBL/GenBank/DDBJ whole genome shotgun (WGS) entry which is preliminary data.</text>
</comment>
<dbReference type="PANTHER" id="PTHR11559">
    <property type="entry name" value="CARBOXYLESTERASE"/>
    <property type="match status" value="1"/>
</dbReference>
<dbReference type="Gene3D" id="3.40.50.1820">
    <property type="entry name" value="alpha/beta hydrolase"/>
    <property type="match status" value="1"/>
</dbReference>
<comment type="similarity">
    <text evidence="1 3">Belongs to the type-B carboxylesterase/lipase family.</text>
</comment>
<dbReference type="EC" id="3.1.1.-" evidence="3"/>
<dbReference type="InterPro" id="IPR029058">
    <property type="entry name" value="AB_hydrolase_fold"/>
</dbReference>
<dbReference type="AlphaFoldDB" id="A0A4R4Z2Z3"/>
<dbReference type="InterPro" id="IPR002018">
    <property type="entry name" value="CarbesteraseB"/>
</dbReference>
<evidence type="ECO:0000256" key="1">
    <source>
        <dbReference type="ARBA" id="ARBA00005964"/>
    </source>
</evidence>
<proteinExistence type="inferred from homology"/>
<dbReference type="RefSeq" id="WP_132610643.1">
    <property type="nucleotide sequence ID" value="NZ_SMKQ01000017.1"/>
</dbReference>
<evidence type="ECO:0000313" key="6">
    <source>
        <dbReference type="Proteomes" id="UP000295302"/>
    </source>
</evidence>
<dbReference type="InterPro" id="IPR019826">
    <property type="entry name" value="Carboxylesterase_B_AS"/>
</dbReference>
<dbReference type="InterPro" id="IPR050309">
    <property type="entry name" value="Type-B_Carboxylest/Lipase"/>
</dbReference>
<evidence type="ECO:0000313" key="5">
    <source>
        <dbReference type="EMBL" id="TDD52345.1"/>
    </source>
</evidence>